<protein>
    <recommendedName>
        <fullName evidence="6">NgoFVII family restriction endonuclease</fullName>
    </recommendedName>
</protein>
<dbReference type="AlphaFoldDB" id="A0A1B0ZL15"/>
<dbReference type="InterPro" id="IPR014001">
    <property type="entry name" value="Helicase_ATP-bd"/>
</dbReference>
<dbReference type="Pfam" id="PF00271">
    <property type="entry name" value="Helicase_C"/>
    <property type="match status" value="1"/>
</dbReference>
<evidence type="ECO:0000313" key="4">
    <source>
        <dbReference type="EMBL" id="ANP28562.1"/>
    </source>
</evidence>
<dbReference type="EMBL" id="CP012117">
    <property type="protein sequence ID" value="ANP28562.1"/>
    <property type="molecule type" value="Genomic_DNA"/>
</dbReference>
<dbReference type="SUPFAM" id="SSF56024">
    <property type="entry name" value="Phospholipase D/nuclease"/>
    <property type="match status" value="1"/>
</dbReference>
<dbReference type="PANTHER" id="PTHR45766">
    <property type="entry name" value="DNA ANNEALING HELICASE AND ENDONUCLEASE ZRANB3 FAMILY MEMBER"/>
    <property type="match status" value="1"/>
</dbReference>
<accession>A0A1B0ZL15</accession>
<dbReference type="GO" id="GO:0016787">
    <property type="term" value="F:hydrolase activity"/>
    <property type="evidence" value="ECO:0007669"/>
    <property type="project" value="UniProtKB-KW"/>
</dbReference>
<dbReference type="Pfam" id="PF13091">
    <property type="entry name" value="PLDc_2"/>
    <property type="match status" value="1"/>
</dbReference>
<dbReference type="InterPro" id="IPR001650">
    <property type="entry name" value="Helicase_C-like"/>
</dbReference>
<dbReference type="PATRIC" id="fig|1630135.4.peg.2011"/>
<evidence type="ECO:0000259" key="2">
    <source>
        <dbReference type="PROSITE" id="PS51192"/>
    </source>
</evidence>
<evidence type="ECO:0000256" key="1">
    <source>
        <dbReference type="ARBA" id="ARBA00022801"/>
    </source>
</evidence>
<evidence type="ECO:0008006" key="6">
    <source>
        <dbReference type="Google" id="ProtNLM"/>
    </source>
</evidence>
<dbReference type="Pfam" id="PF00176">
    <property type="entry name" value="SNF2-rel_dom"/>
    <property type="match status" value="1"/>
</dbReference>
<dbReference type="KEGG" id="dva:DAD186_20120"/>
<gene>
    <name evidence="4" type="ORF">DAD186_20120</name>
</gene>
<dbReference type="Gene3D" id="3.40.50.300">
    <property type="entry name" value="P-loop containing nucleotide triphosphate hydrolases"/>
    <property type="match status" value="2"/>
</dbReference>
<reference evidence="4 5" key="1">
    <citation type="submission" date="2015-06" db="EMBL/GenBank/DDBJ databases">
        <title>Investigation of pathophysiology for high-risk pregnancy and development of treatment modality based on it.</title>
        <authorList>
            <person name="Kim B.-C."/>
            <person name="Lim S."/>
        </authorList>
    </citation>
    <scope>NUCLEOTIDE SEQUENCE [LARGE SCALE GENOMIC DNA]</scope>
    <source>
        <strain evidence="4 5">AD1-86</strain>
    </source>
</reference>
<dbReference type="InterPro" id="IPR000330">
    <property type="entry name" value="SNF2_N"/>
</dbReference>
<proteinExistence type="predicted"/>
<organism evidence="4 5">
    <name type="scientific">Dermabacter vaginalis</name>
    <dbReference type="NCBI Taxonomy" id="1630135"/>
    <lineage>
        <taxon>Bacteria</taxon>
        <taxon>Bacillati</taxon>
        <taxon>Actinomycetota</taxon>
        <taxon>Actinomycetes</taxon>
        <taxon>Micrococcales</taxon>
        <taxon>Dermabacteraceae</taxon>
        <taxon>Dermabacter</taxon>
    </lineage>
</organism>
<dbReference type="Proteomes" id="UP000092596">
    <property type="component" value="Chromosome"/>
</dbReference>
<dbReference type="CDD" id="cd09178">
    <property type="entry name" value="PLDc_N_Snf2_like"/>
    <property type="match status" value="1"/>
</dbReference>
<dbReference type="SMART" id="SM00490">
    <property type="entry name" value="HELICc"/>
    <property type="match status" value="1"/>
</dbReference>
<dbReference type="GO" id="GO:0005524">
    <property type="term" value="F:ATP binding"/>
    <property type="evidence" value="ECO:0007669"/>
    <property type="project" value="InterPro"/>
</dbReference>
<dbReference type="InterPro" id="IPR025202">
    <property type="entry name" value="PLD-like_dom"/>
</dbReference>
<dbReference type="CDD" id="cd18793">
    <property type="entry name" value="SF2_C_SNF"/>
    <property type="match status" value="1"/>
</dbReference>
<name>A0A1B0ZL15_9MICO</name>
<keyword evidence="1" id="KW-0378">Hydrolase</keyword>
<feature type="domain" description="Helicase ATP-binding" evidence="2">
    <location>
        <begin position="297"/>
        <end position="434"/>
    </location>
</feature>
<dbReference type="STRING" id="1630135.DAD186_20120"/>
<dbReference type="InterPro" id="IPR049730">
    <property type="entry name" value="SNF2/RAD54-like_C"/>
</dbReference>
<dbReference type="PANTHER" id="PTHR45766:SF6">
    <property type="entry name" value="SWI_SNF-RELATED MATRIX-ASSOCIATED ACTIN-DEPENDENT REGULATOR OF CHROMATIN SUBFAMILY A-LIKE PROTEIN 1"/>
    <property type="match status" value="1"/>
</dbReference>
<dbReference type="Gene3D" id="3.30.870.10">
    <property type="entry name" value="Endonuclease Chain A"/>
    <property type="match status" value="1"/>
</dbReference>
<sequence length="1111" mass="123994">MAVTISRRSSYCPNFATAPFGIIVCMGRIFDNIDQQLGPHLQKTLRESDRMDVAVGYFNLRGWSVFNGIVEQMAQSKTLPVARILIGMVTGGPQEEALESLQSMVDGKVRLDADRAAAQARRTALLEQLRVQLMRGLPTSTDRVTLQSLRSLLAQGAIQVKVFTRRPLHGKAYIFHRQSVNTSIGGFVGSSNLTWPGLMSNLELNVDVFDHTSAHDLAKWFEDRWNDPFSREVSEDVLALLDESWATPNPRPPYDVFMKVCYELSRDVREGLGEYSIPPEISNKLLDYQTTAVRTLARRVVTRGGTMLGDVVGLGKTLTAIAVALMLRDEHGYMPLVVCPKNLVRMWEEHFEAYGLHGTVVPYSMAHKILPDLRRYLFVIVDESHRLRNNQRRDYTALSDYIRRNESKVLALTATPYNIEFSDVANQLALWIDEDDDLSIAPTNAIAADSKLVDQVDGKVTTLAAFRKSEDPDDWKRLMSENLIRRTRSFIRQNYSRKDDSGREYVEFPNGESFTFPTRKAIPLRHDFGEDDPATILADDDTLAVIENLSLPRYNLSSYLNHRARKDPLFKDWAEGVDRGRGHVAGFVKTMLYKRLSSGGHAFLLSLTRHLARNELFVYALENNLDVPAGTINDLDMLSDEDTLESGLDLTAADAATRYQVLKANAPRDITWVPASHFNAQFATDLRVDTQALRALLTKVGVWDPNRDSKLAALIELVSVQHPNEKVLVFTEYKDTADYLGAQLAQAGVGAVAAVTGATDDPTRMAERFSPRSNALPGADPVVAPEDETRILIATDVLSEGQNLQDAHIVVNYDLPWAIIRLIQRAGRVDRIGQISPEVLIYSIFHESIENVISLRQRIAQRLSRNAAVFGSDENFFGSEDETRMLNDLYNGSLDDAESAEDVDASSLAYEYWHALEQRDPAEAQRIAALPDLIDATRRKRISDSSEGLTCFVRTASGIDGFGFIDPGGTTKVLTGHETLALFEASPEEPGLDPREDHEHLVTTLVRKDLSTPAAVAGRLRGVRKTVWNRLGATLNFSTFDRDTQAALESLYQHPLTREAERRLRQAIRQGVDDNALAARVASLHRDKELVFESGTASDAIRIVSTMGITQ</sequence>
<dbReference type="SMART" id="SM00487">
    <property type="entry name" value="DEXDc"/>
    <property type="match status" value="1"/>
</dbReference>
<evidence type="ECO:0000313" key="5">
    <source>
        <dbReference type="Proteomes" id="UP000092596"/>
    </source>
</evidence>
<dbReference type="PROSITE" id="PS51194">
    <property type="entry name" value="HELICASE_CTER"/>
    <property type="match status" value="1"/>
</dbReference>
<evidence type="ECO:0000259" key="3">
    <source>
        <dbReference type="PROSITE" id="PS51194"/>
    </source>
</evidence>
<dbReference type="InterPro" id="IPR027417">
    <property type="entry name" value="P-loop_NTPase"/>
</dbReference>
<dbReference type="PROSITE" id="PS51192">
    <property type="entry name" value="HELICASE_ATP_BIND_1"/>
    <property type="match status" value="1"/>
</dbReference>
<feature type="domain" description="Helicase C-terminal" evidence="3">
    <location>
        <begin position="710"/>
        <end position="884"/>
    </location>
</feature>
<dbReference type="SUPFAM" id="SSF52540">
    <property type="entry name" value="P-loop containing nucleoside triphosphate hydrolases"/>
    <property type="match status" value="2"/>
</dbReference>